<accession>A0A8S5SY68</accession>
<organism evidence="1">
    <name type="scientific">Myoviridae sp. ctVeR24</name>
    <dbReference type="NCBI Taxonomy" id="2827689"/>
    <lineage>
        <taxon>Viruses</taxon>
        <taxon>Duplodnaviria</taxon>
        <taxon>Heunggongvirae</taxon>
        <taxon>Uroviricota</taxon>
        <taxon>Caudoviricetes</taxon>
    </lineage>
</organism>
<evidence type="ECO:0000313" key="1">
    <source>
        <dbReference type="EMBL" id="DAF55631.1"/>
    </source>
</evidence>
<protein>
    <submittedName>
        <fullName evidence="1">Uncharacterized protein</fullName>
    </submittedName>
</protein>
<sequence>MVELKIAVAAVEHIETIRKTEGFNLANSKKCKKYIIQHIIGNANNRRAMPGIKILEYFKQQEEKLKDNYESHNISSDIIESTFGVFKQKKSPNKLYGITPFVLFIPLHAKLENKSATKTFNFKERLCNVKLKDIDTFAKSTCPQTGLQYVPNSSKMWANLGMLNWTSY</sequence>
<name>A0A8S5SY68_9CAUD</name>
<dbReference type="EMBL" id="BK032695">
    <property type="protein sequence ID" value="DAF55631.1"/>
    <property type="molecule type" value="Genomic_DNA"/>
</dbReference>
<proteinExistence type="predicted"/>
<reference evidence="1" key="1">
    <citation type="journal article" date="2021" name="Proc. Natl. Acad. Sci. U.S.A.">
        <title>A Catalog of Tens of Thousands of Viruses from Human Metagenomes Reveals Hidden Associations with Chronic Diseases.</title>
        <authorList>
            <person name="Tisza M.J."/>
            <person name="Buck C.B."/>
        </authorList>
    </citation>
    <scope>NUCLEOTIDE SEQUENCE</scope>
    <source>
        <strain evidence="1">CtVeR24</strain>
    </source>
</reference>